<dbReference type="InterPro" id="IPR049278">
    <property type="entry name" value="MS_channel_C"/>
</dbReference>
<accession>A0A832RX56</accession>
<dbReference type="RefSeq" id="WP_042686714.1">
    <property type="nucleotide sequence ID" value="NZ_DUIH01000006.1"/>
</dbReference>
<dbReference type="EMBL" id="DUIH01000006">
    <property type="protein sequence ID" value="HIH69254.1"/>
    <property type="molecule type" value="Genomic_DNA"/>
</dbReference>
<evidence type="ECO:0000259" key="8">
    <source>
        <dbReference type="Pfam" id="PF00924"/>
    </source>
</evidence>
<feature type="transmembrane region" description="Helical" evidence="7">
    <location>
        <begin position="92"/>
        <end position="111"/>
    </location>
</feature>
<feature type="domain" description="Mechanosensitive ion channel MscS C-terminal" evidence="9">
    <location>
        <begin position="188"/>
        <end position="284"/>
    </location>
</feature>
<dbReference type="InterPro" id="IPR011014">
    <property type="entry name" value="MscS_channel_TM-2"/>
</dbReference>
<feature type="transmembrane region" description="Helical" evidence="7">
    <location>
        <begin position="12"/>
        <end position="34"/>
    </location>
</feature>
<evidence type="ECO:0000256" key="2">
    <source>
        <dbReference type="ARBA" id="ARBA00008017"/>
    </source>
</evidence>
<feature type="transmembrane region" description="Helical" evidence="7">
    <location>
        <begin position="69"/>
        <end position="86"/>
    </location>
</feature>
<comment type="caution">
    <text evidence="10">The sequence shown here is derived from an EMBL/GenBank/DDBJ whole genome shotgun (WGS) entry which is preliminary data.</text>
</comment>
<dbReference type="InterPro" id="IPR023408">
    <property type="entry name" value="MscS_beta-dom_sf"/>
</dbReference>
<evidence type="ECO:0000256" key="7">
    <source>
        <dbReference type="SAM" id="Phobius"/>
    </source>
</evidence>
<evidence type="ECO:0000256" key="4">
    <source>
        <dbReference type="ARBA" id="ARBA00022692"/>
    </source>
</evidence>
<evidence type="ECO:0000256" key="6">
    <source>
        <dbReference type="ARBA" id="ARBA00023136"/>
    </source>
</evidence>
<dbReference type="SUPFAM" id="SSF82689">
    <property type="entry name" value="Mechanosensitive channel protein MscS (YggB), C-terminal domain"/>
    <property type="match status" value="1"/>
</dbReference>
<dbReference type="PANTHER" id="PTHR30221:SF1">
    <property type="entry name" value="SMALL-CONDUCTANCE MECHANOSENSITIVE CHANNEL"/>
    <property type="match status" value="1"/>
</dbReference>
<dbReference type="InterPro" id="IPR045275">
    <property type="entry name" value="MscS_archaea/bacteria_type"/>
</dbReference>
<dbReference type="Pfam" id="PF21082">
    <property type="entry name" value="MS_channel_3rd"/>
    <property type="match status" value="1"/>
</dbReference>
<dbReference type="SUPFAM" id="SSF50182">
    <property type="entry name" value="Sm-like ribonucleoproteins"/>
    <property type="match status" value="1"/>
</dbReference>
<dbReference type="Pfam" id="PF00924">
    <property type="entry name" value="MS_channel_2nd"/>
    <property type="match status" value="1"/>
</dbReference>
<keyword evidence="3" id="KW-1003">Cell membrane</keyword>
<proteinExistence type="inferred from homology"/>
<evidence type="ECO:0000256" key="5">
    <source>
        <dbReference type="ARBA" id="ARBA00022989"/>
    </source>
</evidence>
<dbReference type="InterPro" id="IPR010920">
    <property type="entry name" value="LSM_dom_sf"/>
</dbReference>
<dbReference type="SUPFAM" id="SSF82861">
    <property type="entry name" value="Mechanosensitive channel protein MscS (YggB), transmembrane region"/>
    <property type="match status" value="1"/>
</dbReference>
<dbReference type="Gene3D" id="3.30.70.100">
    <property type="match status" value="1"/>
</dbReference>
<reference evidence="10" key="1">
    <citation type="journal article" date="2020" name="bioRxiv">
        <title>A rank-normalized archaeal taxonomy based on genome phylogeny resolves widespread incomplete and uneven classifications.</title>
        <authorList>
            <person name="Rinke C."/>
            <person name="Chuvochina M."/>
            <person name="Mussig A.J."/>
            <person name="Chaumeil P.-A."/>
            <person name="Waite D.W."/>
            <person name="Whitman W.B."/>
            <person name="Parks D.H."/>
            <person name="Hugenholtz P."/>
        </authorList>
    </citation>
    <scope>NUCLEOTIDE SEQUENCE</scope>
    <source>
        <strain evidence="10">UBA12518</strain>
    </source>
</reference>
<dbReference type="InterPro" id="IPR006685">
    <property type="entry name" value="MscS_channel_2nd"/>
</dbReference>
<name>A0A832RX56_9EURY</name>
<dbReference type="Gene3D" id="2.30.30.60">
    <property type="match status" value="1"/>
</dbReference>
<keyword evidence="5 7" id="KW-1133">Transmembrane helix</keyword>
<evidence type="ECO:0000256" key="1">
    <source>
        <dbReference type="ARBA" id="ARBA00004651"/>
    </source>
</evidence>
<dbReference type="AlphaFoldDB" id="A0A832RX56"/>
<dbReference type="PANTHER" id="PTHR30221">
    <property type="entry name" value="SMALL-CONDUCTANCE MECHANOSENSITIVE CHANNEL"/>
    <property type="match status" value="1"/>
</dbReference>
<evidence type="ECO:0000259" key="9">
    <source>
        <dbReference type="Pfam" id="PF21082"/>
    </source>
</evidence>
<gene>
    <name evidence="10" type="ORF">HA299_01330</name>
</gene>
<dbReference type="Proteomes" id="UP000600363">
    <property type="component" value="Unassembled WGS sequence"/>
</dbReference>
<keyword evidence="4 7" id="KW-0812">Transmembrane</keyword>
<dbReference type="GO" id="GO:0005886">
    <property type="term" value="C:plasma membrane"/>
    <property type="evidence" value="ECO:0007669"/>
    <property type="project" value="UniProtKB-SubCell"/>
</dbReference>
<dbReference type="GO" id="GO:0008381">
    <property type="term" value="F:mechanosensitive monoatomic ion channel activity"/>
    <property type="evidence" value="ECO:0007669"/>
    <property type="project" value="InterPro"/>
</dbReference>
<comment type="similarity">
    <text evidence="2">Belongs to the MscS (TC 1.A.23) family.</text>
</comment>
<keyword evidence="6 7" id="KW-0472">Membrane</keyword>
<dbReference type="Gene3D" id="1.10.287.1260">
    <property type="match status" value="1"/>
</dbReference>
<dbReference type="InterPro" id="IPR011066">
    <property type="entry name" value="MscS_channel_C_sf"/>
</dbReference>
<sequence>MISLLEAYISDIANGTLVLRLIVAAIGLVVMYILGRLASKAIDRHYEALVDRLGERGVNITAVNLMRRIVVLSIYLMGLMFIISLFPSLNSISITLLAGAGFAGIVVGFAAQKVVGNLLSGVAISVFQPFRIGDYVTIQGEYGRVEDVNLQYTIIQTWENKRLVIPNAVISEQTIQNWTIGEPPVYWTVDVGISYDSDIDLARKIMLEETRRHPDVMGYEQLARYRRGLAHGDDEIRVRVIELADSAVVMRVGFWVRDRPTAFATGCDIREAIKKRFDAEGVEIPFPYRTIVYKMPRPEKLKEELGEGGAS</sequence>
<organism evidence="10 11">
    <name type="scientific">Methermicoccus shengliensis</name>
    <dbReference type="NCBI Taxonomy" id="660064"/>
    <lineage>
        <taxon>Archaea</taxon>
        <taxon>Methanobacteriati</taxon>
        <taxon>Methanobacteriota</taxon>
        <taxon>Stenosarchaea group</taxon>
        <taxon>Methanomicrobia</taxon>
        <taxon>Methanosarcinales</taxon>
        <taxon>Methermicoccaceae</taxon>
        <taxon>Methermicoccus</taxon>
    </lineage>
</organism>
<protein>
    <submittedName>
        <fullName evidence="10">Mechanosensitive ion channel family protein</fullName>
    </submittedName>
</protein>
<evidence type="ECO:0000313" key="11">
    <source>
        <dbReference type="Proteomes" id="UP000600363"/>
    </source>
</evidence>
<comment type="subcellular location">
    <subcellularLocation>
        <location evidence="1">Cell membrane</location>
        <topology evidence="1">Multi-pass membrane protein</topology>
    </subcellularLocation>
</comment>
<feature type="domain" description="Mechanosensitive ion channel MscS" evidence="8">
    <location>
        <begin position="114"/>
        <end position="179"/>
    </location>
</feature>
<evidence type="ECO:0000313" key="10">
    <source>
        <dbReference type="EMBL" id="HIH69254.1"/>
    </source>
</evidence>
<evidence type="ECO:0000256" key="3">
    <source>
        <dbReference type="ARBA" id="ARBA00022475"/>
    </source>
</evidence>